<feature type="non-terminal residue" evidence="6">
    <location>
        <position position="1333"/>
    </location>
</feature>
<feature type="domain" description="SH3" evidence="5">
    <location>
        <begin position="108"/>
        <end position="180"/>
    </location>
</feature>
<dbReference type="InterPro" id="IPR001452">
    <property type="entry name" value="SH3_domain"/>
</dbReference>
<protein>
    <recommendedName>
        <fullName evidence="5">SH3 domain-containing protein</fullName>
    </recommendedName>
</protein>
<feature type="coiled-coil region" evidence="3">
    <location>
        <begin position="617"/>
        <end position="647"/>
    </location>
</feature>
<dbReference type="InterPro" id="IPR016024">
    <property type="entry name" value="ARM-type_fold"/>
</dbReference>
<dbReference type="SUPFAM" id="SSF48371">
    <property type="entry name" value="ARM repeat"/>
    <property type="match status" value="1"/>
</dbReference>
<evidence type="ECO:0000313" key="6">
    <source>
        <dbReference type="EMBL" id="KOO31739.1"/>
    </source>
</evidence>
<evidence type="ECO:0000313" key="7">
    <source>
        <dbReference type="Proteomes" id="UP000037460"/>
    </source>
</evidence>
<reference evidence="7" key="1">
    <citation type="journal article" date="2015" name="PLoS Genet.">
        <title>Genome Sequence and Transcriptome Analyses of Chrysochromulina tobin: Metabolic Tools for Enhanced Algal Fitness in the Prominent Order Prymnesiales (Haptophyceae).</title>
        <authorList>
            <person name="Hovde B.T."/>
            <person name="Deodato C.R."/>
            <person name="Hunsperger H.M."/>
            <person name="Ryken S.A."/>
            <person name="Yost W."/>
            <person name="Jha R.K."/>
            <person name="Patterson J."/>
            <person name="Monnat R.J. Jr."/>
            <person name="Barlow S.B."/>
            <person name="Starkenburg S.R."/>
            <person name="Cattolico R.A."/>
        </authorList>
    </citation>
    <scope>NUCLEOTIDE SEQUENCE</scope>
    <source>
        <strain evidence="7">CCMP291</strain>
    </source>
</reference>
<evidence type="ECO:0000256" key="1">
    <source>
        <dbReference type="ARBA" id="ARBA00022443"/>
    </source>
</evidence>
<dbReference type="EMBL" id="JWZX01001945">
    <property type="protein sequence ID" value="KOO31739.1"/>
    <property type="molecule type" value="Genomic_DNA"/>
</dbReference>
<feature type="non-terminal residue" evidence="6">
    <location>
        <position position="1"/>
    </location>
</feature>
<dbReference type="InterPro" id="IPR036028">
    <property type="entry name" value="SH3-like_dom_sf"/>
</dbReference>
<gene>
    <name evidence="6" type="ORF">Ctob_005809</name>
</gene>
<comment type="caution">
    <text evidence="6">The sequence shown here is derived from an EMBL/GenBank/DDBJ whole genome shotgun (WGS) entry which is preliminary data.</text>
</comment>
<keyword evidence="7" id="KW-1185">Reference proteome</keyword>
<name>A0A0M0JYT9_9EUKA</name>
<evidence type="ECO:0000259" key="5">
    <source>
        <dbReference type="PROSITE" id="PS50002"/>
    </source>
</evidence>
<keyword evidence="1 2" id="KW-0728">SH3 domain</keyword>
<dbReference type="SUPFAM" id="SSF50044">
    <property type="entry name" value="SH3-domain"/>
    <property type="match status" value="1"/>
</dbReference>
<accession>A0A0M0JYT9</accession>
<feature type="compositionally biased region" description="Basic and acidic residues" evidence="4">
    <location>
        <begin position="1248"/>
        <end position="1261"/>
    </location>
</feature>
<dbReference type="PROSITE" id="PS50096">
    <property type="entry name" value="IQ"/>
    <property type="match status" value="1"/>
</dbReference>
<dbReference type="Proteomes" id="UP000037460">
    <property type="component" value="Unassembled WGS sequence"/>
</dbReference>
<feature type="compositionally biased region" description="Basic and acidic residues" evidence="4">
    <location>
        <begin position="1269"/>
        <end position="1279"/>
    </location>
</feature>
<sequence>QTCRLKRCGVREGGCHLENRSSARALALRSAARMDMLEEPVKMRALVDQDGRTLGSVTFMQLRVGVLYTVNPDEQPDDDSEGAGFLLVRNPVTQESGYVIAPDEMLAEQYGEGRVLQEVEATQEDELSAVEGEFVYLLTPYGATLPDGWVLACRERSVAVPLGENIIGLLPAALVTLLKDGIAVYKAQNKIQPKLTHVDEEEIAAVHEKIAAPFGNRAALDAGTHSHRAVSVGMTELFDALADDDDDIKADALVQLSLLLDMSDTRVEFEALCAVLRDFYVVGSLSTLMGSPDPRLHETSLALLAKICNVELDRGAGETKKLVEQADAFAFVIPFLFDTRLELLRTAVELSLHLCTELEFVTELSNGGGIQRMRMLARYGHPGLPEVATIASEVLKCIKGTVDTVSTTGFIFSAIVVIQSGRRRHLVYRFFRPIILQRRAAVIMLECAWRCTLARRIHHVLYDAKEERDWRATLVELARRIADEALWEKCRACTEALLLQVVTFHSHIVAVNEMQEHLMFKYGAMAPFFIIKLQVAVKKARHRRFIARLMRVQSIWRGMRSRREWMGRLALAMAERKRRIIIRGLIENVIVPNVRRHVAIWAARKRWSRVRTSIIFAGNLKIKLRKLEEARAAAAEAARIAEEARIEAKRIADAAEQVAWEAAEVELKEVVAVEAARLVDLRLMTQELNELVLRTVEEVLAMKAAEEAISRRLVEEASADDAEQAAWEAVLLQLDQIVAIEAARLRLARAKAAVSRGVKGLALVQQMEKDADEARIRREEEARVARVEKVKAAMARQATSISLSKVLDKGGKEFAEQRAIEEARRAEEERVAKVEKVKAAMARQATSISLSKVLDEGGKEFAERRAIEEARLAAIKAEEERVARVEKVKAAMGKGVKSIAISKVLEDDAKEHRLERTKAAIARGRKKLSMLGVLQDEGAIYAERTAELQTMSASVVGSIVARVIADKKIEDAHIAAIRAQEVRDKKVFDDLTSITSSAWAESTMWAVAVHAAESSEATRLQRLEQAKASTARATKMLAAKAKVEAEAKAARLKRTKAAMKRGVASINNMIAMEKEGLKMAERRADENRRAIISEMMDCVMVNVHEELARYAEMMNCVTPIIVDLVEEVLERKRMEEAEIAREHAAWEAALEELDRIVAEEEFNLQMQMMAEAEAEARLLAMIAADEAFLQALLGEEAETEAEKEDFMEVLRKRQESADLASMNEKQLAAYQQAQREAMTKAEEAAAFKRRQEARKSSDIAKKAAKRSAKSKEKAQRAKNEAAGIIADAKAKKQNADDAEEEAIRAAKVAEAAEIGAGNSAPLAFEDEPLLPGQ</sequence>
<feature type="region of interest" description="Disordered" evidence="4">
    <location>
        <begin position="1248"/>
        <end position="1300"/>
    </location>
</feature>
<evidence type="ECO:0000256" key="4">
    <source>
        <dbReference type="SAM" id="MobiDB-lite"/>
    </source>
</evidence>
<proteinExistence type="predicted"/>
<evidence type="ECO:0000256" key="2">
    <source>
        <dbReference type="PROSITE-ProRule" id="PRU00192"/>
    </source>
</evidence>
<organism evidence="6 7">
    <name type="scientific">Chrysochromulina tobinii</name>
    <dbReference type="NCBI Taxonomy" id="1460289"/>
    <lineage>
        <taxon>Eukaryota</taxon>
        <taxon>Haptista</taxon>
        <taxon>Haptophyta</taxon>
        <taxon>Prymnesiophyceae</taxon>
        <taxon>Prymnesiales</taxon>
        <taxon>Chrysochromulinaceae</taxon>
        <taxon>Chrysochromulina</taxon>
    </lineage>
</organism>
<dbReference type="PROSITE" id="PS50002">
    <property type="entry name" value="SH3"/>
    <property type="match status" value="1"/>
</dbReference>
<keyword evidence="3" id="KW-0175">Coiled coil</keyword>
<evidence type="ECO:0000256" key="3">
    <source>
        <dbReference type="SAM" id="Coils"/>
    </source>
</evidence>